<accession>A0ABM0L9X9</accession>
<feature type="transmembrane region" description="Helical" evidence="7">
    <location>
        <begin position="38"/>
        <end position="63"/>
    </location>
</feature>
<sequence length="373" mass="43277">MKYTKCNFAVSVFGIIIYVADLVADILLSVRYFHDGHYVFGVLTLSFVLCGTVIVQCFSYSWLKDDLKKTRQENEHSFLLLHCLQGGVFTRYWFALRQGYQVVFKPSSRTSDFSEEQTDPHKEAIGIATDLSMLRLFEAYLESCPQLILQLYAFLERGQATLSQYAVIMASCFAISWSTVDYQIALRKSLPDKNHLSGLWPKLTYLFYKLFTLLSWMLSVVLLLFVDVKGALFLLSFLWIIGFIWAFIKQTQFCNSLHMEFLYRTVVGFILVFTFFNIKGQNTKCPMSCYYTVRVLGTLGILTVFWVYPLSIFNSDYFIPISAVIVLSLFLGIIFLTVYYGVFHPNRYVKTQHDETDGKPAQRDCRMRYFLMD</sequence>
<feature type="transmembrane region" description="Helical" evidence="7">
    <location>
        <begin position="12"/>
        <end position="32"/>
    </location>
</feature>
<feature type="transmembrane region" description="Helical" evidence="7">
    <location>
        <begin position="165"/>
        <end position="185"/>
    </location>
</feature>
<dbReference type="RefSeq" id="XP_005361934.1">
    <property type="nucleotide sequence ID" value="XM_005361877.2"/>
</dbReference>
<keyword evidence="6 7" id="KW-0472">Membrane</keyword>
<keyword evidence="4 7" id="KW-0812">Transmembrane</keyword>
<keyword evidence="5 7" id="KW-1133">Transmembrane helix</keyword>
<evidence type="ECO:0000313" key="8">
    <source>
        <dbReference type="Proteomes" id="UP000694915"/>
    </source>
</evidence>
<evidence type="ECO:0000256" key="5">
    <source>
        <dbReference type="ARBA" id="ARBA00022989"/>
    </source>
</evidence>
<gene>
    <name evidence="9" type="primary">Xkr9</name>
</gene>
<feature type="transmembrane region" description="Helical" evidence="7">
    <location>
        <begin position="205"/>
        <end position="225"/>
    </location>
</feature>
<keyword evidence="8" id="KW-1185">Reference proteome</keyword>
<protein>
    <recommendedName>
        <fullName evidence="7">XK-related protein</fullName>
    </recommendedName>
</protein>
<dbReference type="GeneID" id="101999810"/>
<evidence type="ECO:0000256" key="4">
    <source>
        <dbReference type="ARBA" id="ARBA00022692"/>
    </source>
</evidence>
<feature type="transmembrane region" description="Helical" evidence="7">
    <location>
        <begin position="290"/>
        <end position="311"/>
    </location>
</feature>
<comment type="similarity">
    <text evidence="2 7">Belongs to the XK family.</text>
</comment>
<evidence type="ECO:0000313" key="9">
    <source>
        <dbReference type="RefSeq" id="XP_005361934.1"/>
    </source>
</evidence>
<dbReference type="PANTHER" id="PTHR16024">
    <property type="entry name" value="XK-RELATED PROTEIN"/>
    <property type="match status" value="1"/>
</dbReference>
<evidence type="ECO:0000256" key="3">
    <source>
        <dbReference type="ARBA" id="ARBA00022475"/>
    </source>
</evidence>
<reference evidence="9" key="1">
    <citation type="submission" date="2025-08" db="UniProtKB">
        <authorList>
            <consortium name="RefSeq"/>
        </authorList>
    </citation>
    <scope>IDENTIFICATION</scope>
</reference>
<keyword evidence="3" id="KW-1003">Cell membrane</keyword>
<dbReference type="PANTHER" id="PTHR16024:SF13">
    <property type="entry name" value="XK-RELATED PROTEIN 9"/>
    <property type="match status" value="1"/>
</dbReference>
<name>A0ABM0L9X9_MICOH</name>
<feature type="transmembrane region" description="Helical" evidence="7">
    <location>
        <begin position="232"/>
        <end position="249"/>
    </location>
</feature>
<proteinExistence type="inferred from homology"/>
<dbReference type="InterPro" id="IPR018629">
    <property type="entry name" value="XK-rel"/>
</dbReference>
<organism evidence="8 9">
    <name type="scientific">Microtus ochrogaster</name>
    <name type="common">Prairie vole</name>
    <dbReference type="NCBI Taxonomy" id="79684"/>
    <lineage>
        <taxon>Eukaryota</taxon>
        <taxon>Metazoa</taxon>
        <taxon>Chordata</taxon>
        <taxon>Craniata</taxon>
        <taxon>Vertebrata</taxon>
        <taxon>Euteleostomi</taxon>
        <taxon>Mammalia</taxon>
        <taxon>Eutheria</taxon>
        <taxon>Euarchontoglires</taxon>
        <taxon>Glires</taxon>
        <taxon>Rodentia</taxon>
        <taxon>Myomorpha</taxon>
        <taxon>Muroidea</taxon>
        <taxon>Cricetidae</taxon>
        <taxon>Arvicolinae</taxon>
        <taxon>Microtus</taxon>
    </lineage>
</organism>
<feature type="transmembrane region" description="Helical" evidence="7">
    <location>
        <begin position="261"/>
        <end position="278"/>
    </location>
</feature>
<comment type="subcellular location">
    <subcellularLocation>
        <location evidence="1">Cell membrane</location>
        <topology evidence="1">Multi-pass membrane protein</topology>
    </subcellularLocation>
    <subcellularLocation>
        <location evidence="7">Membrane</location>
        <topology evidence="7">Multi-pass membrane protein</topology>
    </subcellularLocation>
</comment>
<feature type="transmembrane region" description="Helical" evidence="7">
    <location>
        <begin position="317"/>
        <end position="342"/>
    </location>
</feature>
<evidence type="ECO:0000256" key="2">
    <source>
        <dbReference type="ARBA" id="ARBA00008789"/>
    </source>
</evidence>
<dbReference type="InterPro" id="IPR050895">
    <property type="entry name" value="XK-related_scramblase"/>
</dbReference>
<dbReference type="Pfam" id="PF09815">
    <property type="entry name" value="XK-related"/>
    <property type="match status" value="1"/>
</dbReference>
<evidence type="ECO:0000256" key="7">
    <source>
        <dbReference type="RuleBase" id="RU910716"/>
    </source>
</evidence>
<evidence type="ECO:0000256" key="1">
    <source>
        <dbReference type="ARBA" id="ARBA00004651"/>
    </source>
</evidence>
<dbReference type="Proteomes" id="UP000694915">
    <property type="component" value="Linkage group LG5"/>
</dbReference>
<evidence type="ECO:0000256" key="6">
    <source>
        <dbReference type="ARBA" id="ARBA00023136"/>
    </source>
</evidence>